<dbReference type="Gene3D" id="1.10.287.130">
    <property type="match status" value="1"/>
</dbReference>
<dbReference type="AlphaFoldDB" id="A0A1L3MWV7"/>
<evidence type="ECO:0000256" key="5">
    <source>
        <dbReference type="ARBA" id="ARBA00022679"/>
    </source>
</evidence>
<dbReference type="Proteomes" id="UP000181936">
    <property type="component" value="Chromosome"/>
</dbReference>
<dbReference type="GO" id="GO:0005524">
    <property type="term" value="F:ATP binding"/>
    <property type="evidence" value="ECO:0007669"/>
    <property type="project" value="UniProtKB-KW"/>
</dbReference>
<evidence type="ECO:0000313" key="16">
    <source>
        <dbReference type="Proteomes" id="UP000181936"/>
    </source>
</evidence>
<sequence>MNKKEIIGKQQLTFMLLNFVAFTAIFAIFGVIIFSLVQSTLYTKADEELLFFKQRLAEEPQQQLGPPDRNQPNQAPIQAVPPLNPRIIVLQWNNDGEIVNQEQIGTQLYQSYLQEIEFDRESLDEITSIAMNDHYTFRSLSYQNEESDDYRYIQLLISIDAEKNLIENFGWILVICSVVSIFLSITTSYLLSKKTMKPIIKSWNRQAEFVENASHELRSPLTIIQNKLELMLTKPNSKIVDTFESIALSLSETRRLSQLTSDLLTLARADSLETQLKREAFDVDEFVQHVCQPYLEVAELQEKELWLHLHAKIKIEADKARIHQLFVILLDNALKFTTEKERIGVKTYLEANKVVLEVSDTGIGINEENRERIFERFFREDKVRSREKGGTGLGLAIAHWIVASHKGTIKVLDNPKNKGTIFQVKLPG</sequence>
<dbReference type="SUPFAM" id="SSF55874">
    <property type="entry name" value="ATPase domain of HSP90 chaperone/DNA topoisomerase II/histidine kinase"/>
    <property type="match status" value="1"/>
</dbReference>
<evidence type="ECO:0000256" key="2">
    <source>
        <dbReference type="ARBA" id="ARBA00004651"/>
    </source>
</evidence>
<dbReference type="GO" id="GO:0016036">
    <property type="term" value="P:cellular response to phosphate starvation"/>
    <property type="evidence" value="ECO:0007669"/>
    <property type="project" value="TreeGrafter"/>
</dbReference>
<dbReference type="SUPFAM" id="SSF47384">
    <property type="entry name" value="Homodimeric domain of signal transducing histidine kinase"/>
    <property type="match status" value="1"/>
</dbReference>
<dbReference type="GO" id="GO:0004721">
    <property type="term" value="F:phosphoprotein phosphatase activity"/>
    <property type="evidence" value="ECO:0007669"/>
    <property type="project" value="TreeGrafter"/>
</dbReference>
<dbReference type="InterPro" id="IPR004358">
    <property type="entry name" value="Sig_transdc_His_kin-like_C"/>
</dbReference>
<keyword evidence="7" id="KW-0547">Nucleotide-binding</keyword>
<comment type="catalytic activity">
    <reaction evidence="1">
        <text>ATP + protein L-histidine = ADP + protein N-phospho-L-histidine.</text>
        <dbReference type="EC" id="2.7.13.3"/>
    </reaction>
</comment>
<feature type="transmembrane region" description="Helical" evidence="13">
    <location>
        <begin position="12"/>
        <end position="37"/>
    </location>
</feature>
<dbReference type="STRING" id="1547283.A9C19_20245"/>
<evidence type="ECO:0000256" key="3">
    <source>
        <dbReference type="ARBA" id="ARBA00012438"/>
    </source>
</evidence>
<dbReference type="InterPro" id="IPR036890">
    <property type="entry name" value="HATPase_C_sf"/>
</dbReference>
<evidence type="ECO:0000313" key="15">
    <source>
        <dbReference type="EMBL" id="APH06816.1"/>
    </source>
</evidence>
<dbReference type="InterPro" id="IPR036097">
    <property type="entry name" value="HisK_dim/P_sf"/>
</dbReference>
<dbReference type="EC" id="2.7.13.3" evidence="3"/>
<keyword evidence="6 13" id="KW-0812">Transmembrane</keyword>
<comment type="subcellular location">
    <subcellularLocation>
        <location evidence="2">Cell membrane</location>
        <topology evidence="2">Multi-pass membrane protein</topology>
    </subcellularLocation>
</comment>
<dbReference type="CDD" id="cd00082">
    <property type="entry name" value="HisKA"/>
    <property type="match status" value="1"/>
</dbReference>
<dbReference type="GO" id="GO:0005886">
    <property type="term" value="C:plasma membrane"/>
    <property type="evidence" value="ECO:0007669"/>
    <property type="project" value="UniProtKB-SubCell"/>
</dbReference>
<dbReference type="Pfam" id="PF00512">
    <property type="entry name" value="HisKA"/>
    <property type="match status" value="1"/>
</dbReference>
<evidence type="ECO:0000259" key="14">
    <source>
        <dbReference type="PROSITE" id="PS50109"/>
    </source>
</evidence>
<dbReference type="InterPro" id="IPR005467">
    <property type="entry name" value="His_kinase_dom"/>
</dbReference>
<evidence type="ECO:0000256" key="11">
    <source>
        <dbReference type="ARBA" id="ARBA00023012"/>
    </source>
</evidence>
<dbReference type="PRINTS" id="PR00344">
    <property type="entry name" value="BCTRLSENSOR"/>
</dbReference>
<dbReference type="SMART" id="SM00388">
    <property type="entry name" value="HisKA"/>
    <property type="match status" value="1"/>
</dbReference>
<evidence type="ECO:0000256" key="13">
    <source>
        <dbReference type="SAM" id="Phobius"/>
    </source>
</evidence>
<dbReference type="EMBL" id="CP016020">
    <property type="protein sequence ID" value="APH06816.1"/>
    <property type="molecule type" value="Genomic_DNA"/>
</dbReference>
<dbReference type="KEGG" id="bwh:A9C19_20245"/>
<dbReference type="OrthoDB" id="9813151at2"/>
<keyword evidence="10 13" id="KW-1133">Transmembrane helix</keyword>
<keyword evidence="12 13" id="KW-0472">Membrane</keyword>
<dbReference type="FunFam" id="3.30.565.10:FF:000006">
    <property type="entry name" value="Sensor histidine kinase WalK"/>
    <property type="match status" value="1"/>
</dbReference>
<dbReference type="Gene3D" id="3.30.565.10">
    <property type="entry name" value="Histidine kinase-like ATPase, C-terminal domain"/>
    <property type="match status" value="1"/>
</dbReference>
<keyword evidence="11" id="KW-0902">Two-component regulatory system</keyword>
<dbReference type="PROSITE" id="PS50109">
    <property type="entry name" value="HIS_KIN"/>
    <property type="match status" value="1"/>
</dbReference>
<feature type="domain" description="Histidine kinase" evidence="14">
    <location>
        <begin position="212"/>
        <end position="428"/>
    </location>
</feature>
<dbReference type="RefSeq" id="WP_072581608.1">
    <property type="nucleotide sequence ID" value="NZ_CP016020.1"/>
</dbReference>
<name>A0A1L3MWV7_9BACI</name>
<evidence type="ECO:0000256" key="9">
    <source>
        <dbReference type="ARBA" id="ARBA00022840"/>
    </source>
</evidence>
<dbReference type="InterPro" id="IPR003594">
    <property type="entry name" value="HATPase_dom"/>
</dbReference>
<keyword evidence="9" id="KW-0067">ATP-binding</keyword>
<dbReference type="SMART" id="SM00387">
    <property type="entry name" value="HATPase_c"/>
    <property type="match status" value="1"/>
</dbReference>
<reference evidence="15 16" key="1">
    <citation type="journal article" date="2016" name="Sci. Rep.">
        <title>Complete genome sequence and transcriptomic analysis of a novel marine strain Bacillus weihaiensis reveals the mechanism of brown algae degradation.</title>
        <authorList>
            <person name="Zhu Y."/>
            <person name="Chen P."/>
            <person name="Bao Y."/>
            <person name="Men Y."/>
            <person name="Zeng Y."/>
            <person name="Yang J."/>
            <person name="Sun J."/>
            <person name="Sun Y."/>
        </authorList>
    </citation>
    <scope>NUCLEOTIDE SEQUENCE [LARGE SCALE GENOMIC DNA]</scope>
    <source>
        <strain evidence="15 16">Alg07</strain>
    </source>
</reference>
<dbReference type="InterPro" id="IPR003661">
    <property type="entry name" value="HisK_dim/P_dom"/>
</dbReference>
<gene>
    <name evidence="15" type="ORF">A9C19_20245</name>
</gene>
<accession>A0A1L3MWV7</accession>
<keyword evidence="5" id="KW-0808">Transferase</keyword>
<evidence type="ECO:0000256" key="8">
    <source>
        <dbReference type="ARBA" id="ARBA00022777"/>
    </source>
</evidence>
<keyword evidence="8 15" id="KW-0418">Kinase</keyword>
<keyword evidence="16" id="KW-1185">Reference proteome</keyword>
<dbReference type="FunFam" id="1.10.287.130:FF:000001">
    <property type="entry name" value="Two-component sensor histidine kinase"/>
    <property type="match status" value="1"/>
</dbReference>
<evidence type="ECO:0000256" key="6">
    <source>
        <dbReference type="ARBA" id="ARBA00022692"/>
    </source>
</evidence>
<dbReference type="PANTHER" id="PTHR45453">
    <property type="entry name" value="PHOSPHATE REGULON SENSOR PROTEIN PHOR"/>
    <property type="match status" value="1"/>
</dbReference>
<evidence type="ECO:0000256" key="12">
    <source>
        <dbReference type="ARBA" id="ARBA00023136"/>
    </source>
</evidence>
<evidence type="ECO:0000256" key="1">
    <source>
        <dbReference type="ARBA" id="ARBA00000085"/>
    </source>
</evidence>
<proteinExistence type="predicted"/>
<dbReference type="PANTHER" id="PTHR45453:SF1">
    <property type="entry name" value="PHOSPHATE REGULON SENSOR PROTEIN PHOR"/>
    <property type="match status" value="1"/>
</dbReference>
<keyword evidence="4" id="KW-0597">Phosphoprotein</keyword>
<protein>
    <recommendedName>
        <fullName evidence="3">histidine kinase</fullName>
        <ecNumber evidence="3">2.7.13.3</ecNumber>
    </recommendedName>
</protein>
<evidence type="ECO:0000256" key="4">
    <source>
        <dbReference type="ARBA" id="ARBA00022553"/>
    </source>
</evidence>
<dbReference type="InterPro" id="IPR050351">
    <property type="entry name" value="BphY/WalK/GraS-like"/>
</dbReference>
<dbReference type="Pfam" id="PF02518">
    <property type="entry name" value="HATPase_c"/>
    <property type="match status" value="1"/>
</dbReference>
<evidence type="ECO:0000256" key="10">
    <source>
        <dbReference type="ARBA" id="ARBA00022989"/>
    </source>
</evidence>
<feature type="transmembrane region" description="Helical" evidence="13">
    <location>
        <begin position="169"/>
        <end position="191"/>
    </location>
</feature>
<dbReference type="GO" id="GO:0000155">
    <property type="term" value="F:phosphorelay sensor kinase activity"/>
    <property type="evidence" value="ECO:0007669"/>
    <property type="project" value="InterPro"/>
</dbReference>
<organism evidence="15 16">
    <name type="scientific">Bacillus weihaiensis</name>
    <dbReference type="NCBI Taxonomy" id="1547283"/>
    <lineage>
        <taxon>Bacteria</taxon>
        <taxon>Bacillati</taxon>
        <taxon>Bacillota</taxon>
        <taxon>Bacilli</taxon>
        <taxon>Bacillales</taxon>
        <taxon>Bacillaceae</taxon>
        <taxon>Bacillus</taxon>
    </lineage>
</organism>
<evidence type="ECO:0000256" key="7">
    <source>
        <dbReference type="ARBA" id="ARBA00022741"/>
    </source>
</evidence>